<comment type="caution">
    <text evidence="1">The sequence shown here is derived from an EMBL/GenBank/DDBJ whole genome shotgun (WGS) entry which is preliminary data.</text>
</comment>
<proteinExistence type="predicted"/>
<accession>A0A9J6CD80</accession>
<keyword evidence="2" id="KW-1185">Reference proteome</keyword>
<gene>
    <name evidence="1" type="ORF">PVAND_009535</name>
</gene>
<protein>
    <submittedName>
        <fullName evidence="1">Uncharacterized protein</fullName>
    </submittedName>
</protein>
<name>A0A9J6CD80_POLVA</name>
<reference evidence="1" key="1">
    <citation type="submission" date="2021-03" db="EMBL/GenBank/DDBJ databases">
        <title>Chromosome level genome of the anhydrobiotic midge Polypedilum vanderplanki.</title>
        <authorList>
            <person name="Yoshida Y."/>
            <person name="Kikawada T."/>
            <person name="Gusev O."/>
        </authorList>
    </citation>
    <scope>NUCLEOTIDE SEQUENCE</scope>
    <source>
        <strain evidence="1">NIAS01</strain>
        <tissue evidence="1">Whole body or cell culture</tissue>
    </source>
</reference>
<sequence>MKEKAALNKASNPDRMRKSIRSISAQRAVNELHMMLEVIEKDGSRSKVCLRLRDEKFNLAKATMEKKKK</sequence>
<evidence type="ECO:0000313" key="2">
    <source>
        <dbReference type="Proteomes" id="UP001107558"/>
    </source>
</evidence>
<dbReference type="EMBL" id="JADBJN010000001">
    <property type="protein sequence ID" value="KAG5680002.1"/>
    <property type="molecule type" value="Genomic_DNA"/>
</dbReference>
<evidence type="ECO:0000313" key="1">
    <source>
        <dbReference type="EMBL" id="KAG5680002.1"/>
    </source>
</evidence>
<dbReference type="Proteomes" id="UP001107558">
    <property type="component" value="Chromosome 1"/>
</dbReference>
<dbReference type="AlphaFoldDB" id="A0A9J6CD80"/>
<organism evidence="1 2">
    <name type="scientific">Polypedilum vanderplanki</name>
    <name type="common">Sleeping chironomid midge</name>
    <dbReference type="NCBI Taxonomy" id="319348"/>
    <lineage>
        <taxon>Eukaryota</taxon>
        <taxon>Metazoa</taxon>
        <taxon>Ecdysozoa</taxon>
        <taxon>Arthropoda</taxon>
        <taxon>Hexapoda</taxon>
        <taxon>Insecta</taxon>
        <taxon>Pterygota</taxon>
        <taxon>Neoptera</taxon>
        <taxon>Endopterygota</taxon>
        <taxon>Diptera</taxon>
        <taxon>Nematocera</taxon>
        <taxon>Chironomoidea</taxon>
        <taxon>Chironomidae</taxon>
        <taxon>Chironominae</taxon>
        <taxon>Polypedilum</taxon>
        <taxon>Polypedilum</taxon>
    </lineage>
</organism>